<proteinExistence type="predicted"/>
<dbReference type="AlphaFoldDB" id="A0A4Y2AYI9"/>
<comment type="caution">
    <text evidence="1">The sequence shown here is derived from an EMBL/GenBank/DDBJ whole genome shotgun (WGS) entry which is preliminary data.</text>
</comment>
<protein>
    <submittedName>
        <fullName evidence="1">Uncharacterized protein</fullName>
    </submittedName>
</protein>
<keyword evidence="2" id="KW-1185">Reference proteome</keyword>
<evidence type="ECO:0000313" key="1">
    <source>
        <dbReference type="EMBL" id="GBL84096.1"/>
    </source>
</evidence>
<organism evidence="1 2">
    <name type="scientific">Araneus ventricosus</name>
    <name type="common">Orbweaver spider</name>
    <name type="synonym">Epeira ventricosa</name>
    <dbReference type="NCBI Taxonomy" id="182803"/>
    <lineage>
        <taxon>Eukaryota</taxon>
        <taxon>Metazoa</taxon>
        <taxon>Ecdysozoa</taxon>
        <taxon>Arthropoda</taxon>
        <taxon>Chelicerata</taxon>
        <taxon>Arachnida</taxon>
        <taxon>Araneae</taxon>
        <taxon>Araneomorphae</taxon>
        <taxon>Entelegynae</taxon>
        <taxon>Araneoidea</taxon>
        <taxon>Araneidae</taxon>
        <taxon>Araneus</taxon>
    </lineage>
</organism>
<name>A0A4Y2AYI9_ARAVE</name>
<reference evidence="1 2" key="1">
    <citation type="journal article" date="2019" name="Sci. Rep.">
        <title>Orb-weaving spider Araneus ventricosus genome elucidates the spidroin gene catalogue.</title>
        <authorList>
            <person name="Kono N."/>
            <person name="Nakamura H."/>
            <person name="Ohtoshi R."/>
            <person name="Moran D.A.P."/>
            <person name="Shinohara A."/>
            <person name="Yoshida Y."/>
            <person name="Fujiwara M."/>
            <person name="Mori M."/>
            <person name="Tomita M."/>
            <person name="Arakawa K."/>
        </authorList>
    </citation>
    <scope>NUCLEOTIDE SEQUENCE [LARGE SCALE GENOMIC DNA]</scope>
</reference>
<sequence length="153" mass="16487">MIHSLLVVLTAERATYTKKYIPSRINEHGGSDSAKGCVLVSPLLKPQKLEGQKSVAYCNKILVGDGKGSASLGGFGVTPTFLGIPGMRYIENSGVNSANSNKAINQHWKSALPRFFHGLCRTDSVLTCPPGNGGVFRKKPFCICVPSVQEIYF</sequence>
<evidence type="ECO:0000313" key="2">
    <source>
        <dbReference type="Proteomes" id="UP000499080"/>
    </source>
</evidence>
<accession>A0A4Y2AYI9</accession>
<gene>
    <name evidence="1" type="ORF">AVEN_31225_1</name>
</gene>
<dbReference type="Proteomes" id="UP000499080">
    <property type="component" value="Unassembled WGS sequence"/>
</dbReference>
<dbReference type="EMBL" id="BGPR01157800">
    <property type="protein sequence ID" value="GBL84096.1"/>
    <property type="molecule type" value="Genomic_DNA"/>
</dbReference>